<reference evidence="2 3" key="1">
    <citation type="submission" date="2018-08" db="EMBL/GenBank/DDBJ databases">
        <title>Lysobacter soli KCTC 22011, whole genome shotgun sequence.</title>
        <authorList>
            <person name="Zhang X."/>
            <person name="Feng G."/>
            <person name="Zhu H."/>
        </authorList>
    </citation>
    <scope>NUCLEOTIDE SEQUENCE [LARGE SCALE GENOMIC DNA]</scope>
    <source>
        <strain evidence="2 3">KCTC 22011</strain>
    </source>
</reference>
<gene>
    <name evidence="2" type="ORF">DX912_08065</name>
</gene>
<dbReference type="Proteomes" id="UP000256829">
    <property type="component" value="Unassembled WGS sequence"/>
</dbReference>
<evidence type="ECO:0000259" key="1">
    <source>
        <dbReference type="Pfam" id="PF22778"/>
    </source>
</evidence>
<dbReference type="Pfam" id="PF22778">
    <property type="entry name" value="VCPO_2nd"/>
    <property type="match status" value="1"/>
</dbReference>
<dbReference type="AlphaFoldDB" id="A0A3D8VEN6"/>
<dbReference type="PANTHER" id="PTHR34599:SF1">
    <property type="entry name" value="PHOSPHATIDIC ACID PHOSPHATASE TYPE 2_HALOPEROXIDASE DOMAIN-CONTAINING PROTEIN"/>
    <property type="match status" value="1"/>
</dbReference>
<evidence type="ECO:0000313" key="2">
    <source>
        <dbReference type="EMBL" id="RDY67853.1"/>
    </source>
</evidence>
<feature type="domain" description="Vanadium-dependent haloperoxidase NapH1-like second helical-bundle" evidence="1">
    <location>
        <begin position="352"/>
        <end position="477"/>
    </location>
</feature>
<dbReference type="EMBL" id="QTJR01000004">
    <property type="protein sequence ID" value="RDY67853.1"/>
    <property type="molecule type" value="Genomic_DNA"/>
</dbReference>
<dbReference type="InterPro" id="IPR052559">
    <property type="entry name" value="V-haloperoxidase"/>
</dbReference>
<accession>A0A3D8VEN6</accession>
<proteinExistence type="predicted"/>
<dbReference type="InterPro" id="IPR055161">
    <property type="entry name" value="NapH1-like_2nd"/>
</dbReference>
<name>A0A3D8VEN6_9GAMM</name>
<dbReference type="CDD" id="cd03398">
    <property type="entry name" value="PAP2_haloperoxidase"/>
    <property type="match status" value="1"/>
</dbReference>
<keyword evidence="3" id="KW-1185">Reference proteome</keyword>
<comment type="caution">
    <text evidence="2">The sequence shown here is derived from an EMBL/GenBank/DDBJ whole genome shotgun (WGS) entry which is preliminary data.</text>
</comment>
<dbReference type="SUPFAM" id="SSF48317">
    <property type="entry name" value="Acid phosphatase/Vanadium-dependent haloperoxidase"/>
    <property type="match status" value="1"/>
</dbReference>
<sequence>MRLLALAVGRVLHPPQDIAMNSPHTLSARSLRARACTPLAVALALCSVLPAYADSVTDWNALASGPTVAPRFGGPQQQSRVMAIVSLSVHDALNSIQSRYNTYRPVASAPGNASPDAAVAAANRTALLAMLDALPPPPTPAEGTARANAVLAINAAYDAAIGPGAPDASEAAGIAAGESAADTLLALRYADNGSGGLTPTDGSGTPNLPAYSLPPSVGVHQPTPAPEFPAVTTPAFMGWAFVTPFAVTSAAQFHSPPGKIFKVNSAKYASEYNLVKSIGDARVRGALPNSPPSDIARFWAGGGLDWNGNVRIIAINRGLDRWQNARLFALVNMSLADAAITNIADKYQYNFWRPVTAIRWPDDGNPFTKSDATWRPFLQTPPYPDYPCASTTLTGAAAQTMRRFFKSDALTFTRTVNAPIAPLPAPLVDLPVKAITRSYPSLSTAEQEQAMARVYSGIHFTEGCLAGLKAGNKVADWVFGHQLQAK</sequence>
<dbReference type="InterPro" id="IPR036938">
    <property type="entry name" value="PAP2/HPO_sf"/>
</dbReference>
<dbReference type="PANTHER" id="PTHR34599">
    <property type="entry name" value="PEROXIDASE-RELATED"/>
    <property type="match status" value="1"/>
</dbReference>
<dbReference type="Gene3D" id="1.10.606.20">
    <property type="match status" value="1"/>
</dbReference>
<organism evidence="2 3">
    <name type="scientific">Lysobacter soli</name>
    <dbReference type="NCBI Taxonomy" id="453783"/>
    <lineage>
        <taxon>Bacteria</taxon>
        <taxon>Pseudomonadati</taxon>
        <taxon>Pseudomonadota</taxon>
        <taxon>Gammaproteobacteria</taxon>
        <taxon>Lysobacterales</taxon>
        <taxon>Lysobacteraceae</taxon>
        <taxon>Lysobacter</taxon>
    </lineage>
</organism>
<protein>
    <recommendedName>
        <fullName evidence="1">Vanadium-dependent haloperoxidase NapH1-like second helical-bundle domain-containing protein</fullName>
    </recommendedName>
</protein>
<evidence type="ECO:0000313" key="3">
    <source>
        <dbReference type="Proteomes" id="UP000256829"/>
    </source>
</evidence>